<comment type="caution">
    <text evidence="4">The sequence shown here is derived from an EMBL/GenBank/DDBJ whole genome shotgun (WGS) entry which is preliminary data.</text>
</comment>
<dbReference type="Gene3D" id="3.80.10.10">
    <property type="entry name" value="Ribonuclease Inhibitor"/>
    <property type="match status" value="3"/>
</dbReference>
<feature type="region of interest" description="Disordered" evidence="3">
    <location>
        <begin position="1"/>
        <end position="358"/>
    </location>
</feature>
<feature type="compositionally biased region" description="Low complexity" evidence="3">
    <location>
        <begin position="198"/>
        <end position="231"/>
    </location>
</feature>
<feature type="compositionally biased region" description="Polar residues" evidence="3">
    <location>
        <begin position="26"/>
        <end position="39"/>
    </location>
</feature>
<keyword evidence="5" id="KW-1185">Reference proteome</keyword>
<dbReference type="Proteomes" id="UP000469558">
    <property type="component" value="Unassembled WGS sequence"/>
</dbReference>
<evidence type="ECO:0000313" key="5">
    <source>
        <dbReference type="Proteomes" id="UP000469558"/>
    </source>
</evidence>
<dbReference type="OrthoDB" id="676979at2759"/>
<evidence type="ECO:0000256" key="2">
    <source>
        <dbReference type="ARBA" id="ARBA00022737"/>
    </source>
</evidence>
<protein>
    <submittedName>
        <fullName evidence="4">Leucine-rich repeat-containing protein</fullName>
    </submittedName>
</protein>
<feature type="region of interest" description="Disordered" evidence="3">
    <location>
        <begin position="387"/>
        <end position="406"/>
    </location>
</feature>
<dbReference type="Pfam" id="PF13855">
    <property type="entry name" value="LRR_8"/>
    <property type="match status" value="1"/>
</dbReference>
<dbReference type="InterPro" id="IPR050216">
    <property type="entry name" value="LRR_domain-containing"/>
</dbReference>
<dbReference type="SMART" id="SM00364">
    <property type="entry name" value="LRR_BAC"/>
    <property type="match status" value="8"/>
</dbReference>
<evidence type="ECO:0000256" key="3">
    <source>
        <dbReference type="SAM" id="MobiDB-lite"/>
    </source>
</evidence>
<dbReference type="SUPFAM" id="SSF52058">
    <property type="entry name" value="L domain-like"/>
    <property type="match status" value="2"/>
</dbReference>
<feature type="compositionally biased region" description="Low complexity" evidence="3">
    <location>
        <begin position="366"/>
        <end position="382"/>
    </location>
</feature>
<name>A0A8T9C3X5_9HELO</name>
<dbReference type="Pfam" id="PF12799">
    <property type="entry name" value="LRR_4"/>
    <property type="match status" value="1"/>
</dbReference>
<sequence>MDQSTSGNRPSGIPRLSRLPVPRSTLRPSPSRESLQQPARLNIVNPKLRNAPSRDQLSSSTSSRPLNPSTPSRNRDSSIGLSRDREVSTGTVVHTSSKQPIRRQPSRNTLFRKPSRNFSSEGQTTIDSREGEGAIQEDGSPVLEETEGMPFSKADVPRKARPSLSERAMETLQSIPSSPAIRKRTSSFFTSESPMRPPSSGFQSSRPSSSHQSDGAMRPPSRSVSSRPTSSGDHGPSQAQSIPVDFRASTNTFRPSQSTLSSQTPVKRQGIPKSLKTPSSIRSNMPSTPTESTSKLPSPGFNASQRSPSPSKFTAKPPPLKSGSKTISGRPLKPRASVNGLFRKPSMPALDKSSDLDRIGFGGNKSTTFSNTSSDATSTTSKLSATTAATSVSSDGQDVTPRKSSLALRDQIAKAKAAKRAAAAKQAPDVGLNSEETPVIASGTFDFGLADDPFNQQIGQNGSKGLLRKRIAAARSDGRLNIAAMGFKEIPEEVMNMYNLDAIDNGSWAEAVDLTRFVAAGNELELIQDDIFPDVDPRESADDENAKGNQFGGLDTLDLHGNVLIALPLGLRRLELLTTLNIANNKLGNECFEVISQIPSLRDLKIGRNELSGPLDERVSSLKNLETLDLQHNALTALPDGLADLVHLRVLNLTENKFSSLPFTALRNLPLLELLAAKNKLAGALVSADVEELSHLQVLDVTANSLTSMSGSGQLSLPSLHTLSCSSNRIGEFPDMSSWVSLLTVAAEDNNIAAIPDGFVTLIKIKNVNFSGNNIKVVDDKIGGMDNLDILRIGGNPLRDKKFSGMTTEDLKRALKARMAPPEHEAEKETDADGAFYSAPVSPISPSRPSSSDWPVLPGGVLDRSNLQSHSLNPVAVAEIAASNSIKTLELHHNKFSEIPSSIAFFAATLTSLSLAHNELNSDTFIKDAIELPVLKELNLSSNTFNSLQPLMQHLQAPQLEKLDISFNRLTSLPALRQHFPNLVTLFASNNTIRELSPESVKGLVTLDCSSNDINSLNSRIGLLGGPGGLQRLNVSGNRFRVPKYTILDKGTEATLAWLRDRIPAGEAVSPTEVD</sequence>
<proteinExistence type="predicted"/>
<dbReference type="PANTHER" id="PTHR48051:SF27">
    <property type="entry name" value="LEUCINE-RICH REPEAT-CONTAINING PROTEIN 40"/>
    <property type="match status" value="1"/>
</dbReference>
<dbReference type="AlphaFoldDB" id="A0A8T9C3X5"/>
<dbReference type="EMBL" id="QGMK01001197">
    <property type="protein sequence ID" value="TVY71519.1"/>
    <property type="molecule type" value="Genomic_DNA"/>
</dbReference>
<feature type="region of interest" description="Disordered" evidence="3">
    <location>
        <begin position="363"/>
        <end position="382"/>
    </location>
</feature>
<dbReference type="InterPro" id="IPR025875">
    <property type="entry name" value="Leu-rich_rpt_4"/>
</dbReference>
<feature type="compositionally biased region" description="Polar residues" evidence="3">
    <location>
        <begin position="116"/>
        <end position="126"/>
    </location>
</feature>
<dbReference type="GO" id="GO:0005737">
    <property type="term" value="C:cytoplasm"/>
    <property type="evidence" value="ECO:0007669"/>
    <property type="project" value="TreeGrafter"/>
</dbReference>
<feature type="compositionally biased region" description="Polar residues" evidence="3">
    <location>
        <begin position="88"/>
        <end position="99"/>
    </location>
</feature>
<organism evidence="4 5">
    <name type="scientific">Lachnellula suecica</name>
    <dbReference type="NCBI Taxonomy" id="602035"/>
    <lineage>
        <taxon>Eukaryota</taxon>
        <taxon>Fungi</taxon>
        <taxon>Dikarya</taxon>
        <taxon>Ascomycota</taxon>
        <taxon>Pezizomycotina</taxon>
        <taxon>Leotiomycetes</taxon>
        <taxon>Helotiales</taxon>
        <taxon>Lachnaceae</taxon>
        <taxon>Lachnellula</taxon>
    </lineage>
</organism>
<feature type="compositionally biased region" description="Low complexity" evidence="3">
    <location>
        <begin position="57"/>
        <end position="72"/>
    </location>
</feature>
<accession>A0A8T9C3X5</accession>
<evidence type="ECO:0000313" key="4">
    <source>
        <dbReference type="EMBL" id="TVY71519.1"/>
    </source>
</evidence>
<dbReference type="InterPro" id="IPR032675">
    <property type="entry name" value="LRR_dom_sf"/>
</dbReference>
<dbReference type="InterPro" id="IPR001611">
    <property type="entry name" value="Leu-rich_rpt"/>
</dbReference>
<dbReference type="InterPro" id="IPR003591">
    <property type="entry name" value="Leu-rich_rpt_typical-subtyp"/>
</dbReference>
<feature type="compositionally biased region" description="Polar residues" evidence="3">
    <location>
        <begin position="276"/>
        <end position="312"/>
    </location>
</feature>
<dbReference type="SMART" id="SM00369">
    <property type="entry name" value="LRR_TYP"/>
    <property type="match status" value="8"/>
</dbReference>
<keyword evidence="2" id="KW-0677">Repeat</keyword>
<keyword evidence="1" id="KW-0433">Leucine-rich repeat</keyword>
<evidence type="ECO:0000256" key="1">
    <source>
        <dbReference type="ARBA" id="ARBA00022614"/>
    </source>
</evidence>
<reference evidence="4 5" key="1">
    <citation type="submission" date="2018-05" db="EMBL/GenBank/DDBJ databases">
        <title>Genome sequencing and assembly of the regulated plant pathogen Lachnellula willkommii and related sister species for the development of diagnostic species identification markers.</title>
        <authorList>
            <person name="Giroux E."/>
            <person name="Bilodeau G."/>
        </authorList>
    </citation>
    <scope>NUCLEOTIDE SEQUENCE [LARGE SCALE GENOMIC DNA]</scope>
    <source>
        <strain evidence="4 5">CBS 268.59</strain>
    </source>
</reference>
<gene>
    <name evidence="4" type="primary">LRRC40</name>
    <name evidence="4" type="ORF">LSUE1_G008131</name>
</gene>
<dbReference type="PANTHER" id="PTHR48051">
    <property type="match status" value="1"/>
</dbReference>
<feature type="compositionally biased region" description="Polar residues" evidence="3">
    <location>
        <begin position="248"/>
        <end position="266"/>
    </location>
</feature>
<dbReference type="PROSITE" id="PS51450">
    <property type="entry name" value="LRR"/>
    <property type="match status" value="2"/>
</dbReference>